<dbReference type="Gene3D" id="2.40.170.20">
    <property type="entry name" value="TonB-dependent receptor, beta-barrel domain"/>
    <property type="match status" value="1"/>
</dbReference>
<dbReference type="EMBL" id="JRLF01000006">
    <property type="protein sequence ID" value="KQB42608.1"/>
    <property type="molecule type" value="Genomic_DNA"/>
</dbReference>
<feature type="domain" description="TonB-dependent receptor-like beta-barrel" evidence="5">
    <location>
        <begin position="580"/>
        <end position="1014"/>
    </location>
</feature>
<dbReference type="PANTHER" id="PTHR40980:SF4">
    <property type="entry name" value="TONB-DEPENDENT RECEPTOR-LIKE BETA-BARREL DOMAIN-CONTAINING PROTEIN"/>
    <property type="match status" value="1"/>
</dbReference>
<evidence type="ECO:0000256" key="4">
    <source>
        <dbReference type="RuleBase" id="RU003357"/>
    </source>
</evidence>
<gene>
    <name evidence="7" type="ORF">RC62_3615</name>
</gene>
<dbReference type="PATRIC" id="fig|362413.3.peg.3540"/>
<dbReference type="Proteomes" id="UP000050443">
    <property type="component" value="Unassembled WGS sequence"/>
</dbReference>
<protein>
    <submittedName>
        <fullName evidence="7">TonB-dependent receptor</fullName>
    </submittedName>
</protein>
<dbReference type="Pfam" id="PF13715">
    <property type="entry name" value="CarbopepD_reg_2"/>
    <property type="match status" value="1"/>
</dbReference>
<evidence type="ECO:0000259" key="6">
    <source>
        <dbReference type="Pfam" id="PF07715"/>
    </source>
</evidence>
<keyword evidence="4" id="KW-0798">TonB box</keyword>
<dbReference type="Gene3D" id="2.170.130.10">
    <property type="entry name" value="TonB-dependent receptor, plug domain"/>
    <property type="match status" value="1"/>
</dbReference>
<sequence>MNNDFSRQFAFWILFFGFFCGINTIYSQTGTVSVDFKNSSPQKIIDNLKSRTPYQFVYQKDLDLSLPLITLKKDNVSIDEILNDLQNQTNLNFRRNENNIAVNSKDSGKKKKKGKITGKVVDINGLSLPGANIKVAELGLGTQSDIDGNYVLELEPGDYTVEISVISFQTQKITGVKVLEGIETPLVVSLKEDAESLKEVVIVQNYKQATASVQGMLLQQKKAAQFSDGISAEQIARTPDKDVASSLKRITGVTTIDNKYVVVRSMGERWNQAVMDGITLPSTDAYQQNFSFDIIPTAMVESIVVSKTATPDMYANFAGGFVEIKTKDIPKEDFTSVSVSTSYNSRSVFKERLTKQEGDYDYWGFDDGRRDYPSNLASLDVPTSEAQSGPFIEQSKRFTQDNFSTYKTYAAPGTTLQFAIGRSYQLKDNNKWGFVGSLIFKNTQEKLEIEHTERGNFMSNSQFGQEGEEGREYSVFEKFGFRNSGANYSYNSTLGGMFNTAIQLGSNKITMRNTAMHIYNNQLTQITGWRDNVGVEEIVNGTALPYTSETNYPVYQTFIQSKLEGNHEFGKLKLDWYAAYGNITKDTKDATFIDTYRKKVGDDELLYHQVYNSTSKFPFSRDNYTNDENDYNWAVNLNYPFDFSDTFTNTIKAGYFGTYKKATNQQVSNALVVVGQGTNVDRADIYGPLSELLDGSKYYYGGFGWKNYGRFGDKYEGDVKIHSPYLMLDNKINNLFRLVWGVRAESYIYTQIASQAESASDFITDQKDDKKWQFLPSASFIFSPTNKMNLRLGYNRSVLRPQFAERVSIPYFDPIRSAKIYNYSNGMISSIADNYDFKMEWFPSGGEILSFGVYHKNIDNPIEAVGNYTPSKIRNIYNLNSNNAKLWGVEMEFYKSLSFLGEGEALKNIFVYGNAAFNDTKVTSYVNLDGTGGLYEANRPLYGQSPYTYNLGLDYVGERFGFSLRHNAIGDQYILVGYAYESEEIRMPYAVTDAQVSYKFFKERNLELKFSLKNMFDAGIETYNNTNSYSHIEEVPYGSNPRDRYSLGAHATDKYDEDIDQVVFKAWSGRTASLSLNYNF</sequence>
<dbReference type="InterPro" id="IPR037066">
    <property type="entry name" value="Plug_dom_sf"/>
</dbReference>
<reference evidence="7 8" key="1">
    <citation type="submission" date="2014-09" db="EMBL/GenBank/DDBJ databases">
        <title>Genome sequence of Flavobacterium aquidurense RC62.</title>
        <authorList>
            <person name="Kim J.F."/>
            <person name="Kwak M.-J."/>
        </authorList>
    </citation>
    <scope>NUCLEOTIDE SEQUENCE [LARGE SCALE GENOMIC DNA]</scope>
    <source>
        <strain evidence="7 8">RC62</strain>
    </source>
</reference>
<keyword evidence="7" id="KW-0675">Receptor</keyword>
<dbReference type="InterPro" id="IPR008969">
    <property type="entry name" value="CarboxyPept-like_regulatory"/>
</dbReference>
<evidence type="ECO:0000256" key="3">
    <source>
        <dbReference type="ARBA" id="ARBA00023237"/>
    </source>
</evidence>
<dbReference type="Pfam" id="PF07715">
    <property type="entry name" value="Plug"/>
    <property type="match status" value="1"/>
</dbReference>
<dbReference type="SUPFAM" id="SSF56935">
    <property type="entry name" value="Porins"/>
    <property type="match status" value="1"/>
</dbReference>
<dbReference type="AlphaFoldDB" id="A0A0Q0X2G0"/>
<dbReference type="InterPro" id="IPR036942">
    <property type="entry name" value="Beta-barrel_TonB_sf"/>
</dbReference>
<dbReference type="SUPFAM" id="SSF49464">
    <property type="entry name" value="Carboxypeptidase regulatory domain-like"/>
    <property type="match status" value="1"/>
</dbReference>
<dbReference type="STRING" id="362413.RC62_3615"/>
<dbReference type="GO" id="GO:0009279">
    <property type="term" value="C:cell outer membrane"/>
    <property type="evidence" value="ECO:0007669"/>
    <property type="project" value="UniProtKB-SubCell"/>
</dbReference>
<keyword evidence="2 4" id="KW-0472">Membrane</keyword>
<evidence type="ECO:0000256" key="1">
    <source>
        <dbReference type="ARBA" id="ARBA00004442"/>
    </source>
</evidence>
<comment type="caution">
    <text evidence="7">The sequence shown here is derived from an EMBL/GenBank/DDBJ whole genome shotgun (WGS) entry which is preliminary data.</text>
</comment>
<evidence type="ECO:0000313" key="8">
    <source>
        <dbReference type="Proteomes" id="UP000050443"/>
    </source>
</evidence>
<dbReference type="Gene3D" id="2.60.40.1120">
    <property type="entry name" value="Carboxypeptidase-like, regulatory domain"/>
    <property type="match status" value="1"/>
</dbReference>
<dbReference type="InterPro" id="IPR000531">
    <property type="entry name" value="Beta-barrel_TonB"/>
</dbReference>
<evidence type="ECO:0000256" key="2">
    <source>
        <dbReference type="ARBA" id="ARBA00023136"/>
    </source>
</evidence>
<dbReference type="Pfam" id="PF00593">
    <property type="entry name" value="TonB_dep_Rec_b-barrel"/>
    <property type="match status" value="1"/>
</dbReference>
<proteinExistence type="inferred from homology"/>
<comment type="subcellular location">
    <subcellularLocation>
        <location evidence="1 4">Cell outer membrane</location>
    </subcellularLocation>
</comment>
<organism evidence="7 8">
    <name type="scientific">Flavobacterium aquidurense</name>
    <dbReference type="NCBI Taxonomy" id="362413"/>
    <lineage>
        <taxon>Bacteria</taxon>
        <taxon>Pseudomonadati</taxon>
        <taxon>Bacteroidota</taxon>
        <taxon>Flavobacteriia</taxon>
        <taxon>Flavobacteriales</taxon>
        <taxon>Flavobacteriaceae</taxon>
        <taxon>Flavobacterium</taxon>
    </lineage>
</organism>
<dbReference type="RefSeq" id="WP_055092629.1">
    <property type="nucleotide sequence ID" value="NZ_JRLF01000006.1"/>
</dbReference>
<comment type="similarity">
    <text evidence="4">Belongs to the TonB-dependent receptor family.</text>
</comment>
<accession>A0A0Q0X2G0</accession>
<name>A0A0Q0X2G0_9FLAO</name>
<feature type="domain" description="TonB-dependent receptor plug" evidence="6">
    <location>
        <begin position="221"/>
        <end position="318"/>
    </location>
</feature>
<keyword evidence="3" id="KW-0998">Cell outer membrane</keyword>
<evidence type="ECO:0000313" key="7">
    <source>
        <dbReference type="EMBL" id="KQB42608.1"/>
    </source>
</evidence>
<evidence type="ECO:0000259" key="5">
    <source>
        <dbReference type="Pfam" id="PF00593"/>
    </source>
</evidence>
<dbReference type="PANTHER" id="PTHR40980">
    <property type="entry name" value="PLUG DOMAIN-CONTAINING PROTEIN"/>
    <property type="match status" value="1"/>
</dbReference>
<dbReference type="OrthoDB" id="9768470at2"/>
<dbReference type="InterPro" id="IPR012910">
    <property type="entry name" value="Plug_dom"/>
</dbReference>